<dbReference type="Gene3D" id="2.30.170.40">
    <property type="entry name" value="Ribosomal protein L28/L24"/>
    <property type="match status" value="1"/>
</dbReference>
<dbReference type="InterPro" id="IPR034704">
    <property type="entry name" value="Ribosomal_bL28/bL31-like_sf"/>
</dbReference>
<dbReference type="GO" id="GO:0005840">
    <property type="term" value="C:ribosome"/>
    <property type="evidence" value="ECO:0007669"/>
    <property type="project" value="UniProtKB-KW"/>
</dbReference>
<dbReference type="NCBIfam" id="TIGR00009">
    <property type="entry name" value="L28"/>
    <property type="match status" value="1"/>
</dbReference>
<dbReference type="PANTHER" id="PTHR13528">
    <property type="entry name" value="39S RIBOSOMAL PROTEIN L28, MITOCHONDRIAL"/>
    <property type="match status" value="1"/>
</dbReference>
<proteinExistence type="inferred from homology"/>
<dbReference type="PANTHER" id="PTHR13528:SF2">
    <property type="entry name" value="LARGE RIBOSOMAL SUBUNIT PROTEIN BL28M"/>
    <property type="match status" value="1"/>
</dbReference>
<evidence type="ECO:0000256" key="4">
    <source>
        <dbReference type="ARBA" id="ARBA00035265"/>
    </source>
</evidence>
<organism evidence="6">
    <name type="scientific">Balbiania investiens</name>
    <dbReference type="NCBI Taxonomy" id="111861"/>
    <lineage>
        <taxon>Eukaryota</taxon>
        <taxon>Rhodophyta</taxon>
        <taxon>Florideophyceae</taxon>
        <taxon>Nemaliophycidae</taxon>
        <taxon>Balbianiales</taxon>
        <taxon>Balbianiaceae</taxon>
        <taxon>Balbiania</taxon>
    </lineage>
</organism>
<dbReference type="SUPFAM" id="SSF143800">
    <property type="entry name" value="L28p-like"/>
    <property type="match status" value="1"/>
</dbReference>
<evidence type="ECO:0000256" key="1">
    <source>
        <dbReference type="ARBA" id="ARBA00008760"/>
    </source>
</evidence>
<keyword evidence="2 6" id="KW-0689">Ribosomal protein</keyword>
<sequence>MPRKCQITGKTKNNGYAVSHSHIRTKKIQAINLQNKKLWIPVENKWIKLRISTKAIRNLIRNQFKP</sequence>
<evidence type="ECO:0000313" key="6">
    <source>
        <dbReference type="EMBL" id="QBX88683.1"/>
    </source>
</evidence>
<dbReference type="InterPro" id="IPR001383">
    <property type="entry name" value="Ribosomal_bL28_bact-type"/>
</dbReference>
<comment type="similarity">
    <text evidence="1">Belongs to the bacterial ribosomal protein bL28 family.</text>
</comment>
<dbReference type="HAMAP" id="MF_00373">
    <property type="entry name" value="Ribosomal_bL28"/>
    <property type="match status" value="1"/>
</dbReference>
<keyword evidence="3" id="KW-0687">Ribonucleoprotein</keyword>
<dbReference type="InterPro" id="IPR037147">
    <property type="entry name" value="Ribosomal_bL28_sf"/>
</dbReference>
<protein>
    <recommendedName>
        <fullName evidence="4">Large ribosomal subunit protein bL28c</fullName>
    </recommendedName>
    <alternativeName>
        <fullName evidence="5">50S ribosomal protein L28, chloroplastic</fullName>
    </alternativeName>
</protein>
<dbReference type="Pfam" id="PF00830">
    <property type="entry name" value="Ribosomal_L28"/>
    <property type="match status" value="1"/>
</dbReference>
<accession>A0A4D6BP13</accession>
<keyword evidence="6" id="KW-0934">Plastid</keyword>
<dbReference type="GO" id="GO:0003735">
    <property type="term" value="F:structural constituent of ribosome"/>
    <property type="evidence" value="ECO:0007669"/>
    <property type="project" value="InterPro"/>
</dbReference>
<dbReference type="AlphaFoldDB" id="A0A4D6BP13"/>
<dbReference type="RefSeq" id="YP_009628900.1">
    <property type="nucleotide sequence ID" value="NC_042171.1"/>
</dbReference>
<reference evidence="6" key="1">
    <citation type="journal article" date="2019" name="Phycologia">
        <title>Chloroplast and mitochondrial genomes of Balbiania investiens (Balbianiales, Nemaliophycidae).</title>
        <authorList>
            <person name="Evans J.R."/>
            <person name="StAmour N."/>
            <person name="Verbruggen H."/>
            <person name="Salomaki E.D."/>
            <person name="Vis M.L."/>
        </authorList>
    </citation>
    <scope>NUCLEOTIDE SEQUENCE</scope>
</reference>
<name>A0A4D6BP13_9FLOR</name>
<evidence type="ECO:0000256" key="5">
    <source>
        <dbReference type="ARBA" id="ARBA00035447"/>
    </source>
</evidence>
<dbReference type="EMBL" id="MH026108">
    <property type="protein sequence ID" value="QBX88683.1"/>
    <property type="molecule type" value="Genomic_DNA"/>
</dbReference>
<evidence type="ECO:0000256" key="2">
    <source>
        <dbReference type="ARBA" id="ARBA00022980"/>
    </source>
</evidence>
<gene>
    <name evidence="6" type="primary">rpl28</name>
</gene>
<dbReference type="GeneID" id="40138845"/>
<evidence type="ECO:0000256" key="3">
    <source>
        <dbReference type="ARBA" id="ARBA00023274"/>
    </source>
</evidence>
<dbReference type="GO" id="GO:1990904">
    <property type="term" value="C:ribonucleoprotein complex"/>
    <property type="evidence" value="ECO:0007669"/>
    <property type="project" value="UniProtKB-KW"/>
</dbReference>
<dbReference type="GO" id="GO:0006412">
    <property type="term" value="P:translation"/>
    <property type="evidence" value="ECO:0007669"/>
    <property type="project" value="InterPro"/>
</dbReference>
<geneLocation type="plastid" evidence="6"/>
<dbReference type="InterPro" id="IPR026569">
    <property type="entry name" value="Ribosomal_bL28"/>
</dbReference>